<evidence type="ECO:0000256" key="1">
    <source>
        <dbReference type="ARBA" id="ARBA00038494"/>
    </source>
</evidence>
<evidence type="ECO:0000259" key="2">
    <source>
        <dbReference type="Pfam" id="PF00535"/>
    </source>
</evidence>
<dbReference type="InterPro" id="IPR029044">
    <property type="entry name" value="Nucleotide-diphossugar_trans"/>
</dbReference>
<feature type="domain" description="Glycosyltransferase 2-like" evidence="2">
    <location>
        <begin position="3"/>
        <end position="135"/>
    </location>
</feature>
<dbReference type="PANTHER" id="PTHR43630">
    <property type="entry name" value="POLY-BETA-1,6-N-ACETYL-D-GLUCOSAMINE SYNTHASE"/>
    <property type="match status" value="1"/>
</dbReference>
<gene>
    <name evidence="3" type="ORF">ACFQ3C_10515</name>
</gene>
<evidence type="ECO:0000313" key="4">
    <source>
        <dbReference type="Proteomes" id="UP001597151"/>
    </source>
</evidence>
<organism evidence="3 4">
    <name type="scientific">Seohaeicola saemankumensis</name>
    <dbReference type="NCBI Taxonomy" id="481181"/>
    <lineage>
        <taxon>Bacteria</taxon>
        <taxon>Pseudomonadati</taxon>
        <taxon>Pseudomonadota</taxon>
        <taxon>Alphaproteobacteria</taxon>
        <taxon>Rhodobacterales</taxon>
        <taxon>Roseobacteraceae</taxon>
        <taxon>Seohaeicola</taxon>
    </lineage>
</organism>
<dbReference type="InterPro" id="IPR001173">
    <property type="entry name" value="Glyco_trans_2-like"/>
</dbReference>
<keyword evidence="4" id="KW-1185">Reference proteome</keyword>
<dbReference type="SUPFAM" id="SSF53448">
    <property type="entry name" value="Nucleotide-diphospho-sugar transferases"/>
    <property type="match status" value="1"/>
</dbReference>
<evidence type="ECO:0000313" key="3">
    <source>
        <dbReference type="EMBL" id="MFD1195103.1"/>
    </source>
</evidence>
<protein>
    <submittedName>
        <fullName evidence="3">Glycosyltransferase family 2 protein</fullName>
    </submittedName>
</protein>
<accession>A0ABW3TDS0</accession>
<comment type="similarity">
    <text evidence="1">Belongs to the glycosyltransferase 2 family. WaaE/KdtX subfamily.</text>
</comment>
<dbReference type="RefSeq" id="WP_380791460.1">
    <property type="nucleotide sequence ID" value="NZ_JBHTKR010000004.1"/>
</dbReference>
<dbReference type="EMBL" id="JBHTKR010000004">
    <property type="protein sequence ID" value="MFD1195103.1"/>
    <property type="molecule type" value="Genomic_DNA"/>
</dbReference>
<proteinExistence type="inferred from homology"/>
<dbReference type="Proteomes" id="UP001597151">
    <property type="component" value="Unassembled WGS sequence"/>
</dbReference>
<name>A0ABW3TDS0_9RHOB</name>
<comment type="caution">
    <text evidence="3">The sequence shown here is derived from an EMBL/GenBank/DDBJ whole genome shotgun (WGS) entry which is preliminary data.</text>
</comment>
<dbReference type="Pfam" id="PF00535">
    <property type="entry name" value="Glycos_transf_2"/>
    <property type="match status" value="1"/>
</dbReference>
<reference evidence="4" key="1">
    <citation type="journal article" date="2019" name="Int. J. Syst. Evol. Microbiol.">
        <title>The Global Catalogue of Microorganisms (GCM) 10K type strain sequencing project: providing services to taxonomists for standard genome sequencing and annotation.</title>
        <authorList>
            <consortium name="The Broad Institute Genomics Platform"/>
            <consortium name="The Broad Institute Genome Sequencing Center for Infectious Disease"/>
            <person name="Wu L."/>
            <person name="Ma J."/>
        </authorList>
    </citation>
    <scope>NUCLEOTIDE SEQUENCE [LARGE SCALE GENOMIC DNA]</scope>
    <source>
        <strain evidence="4">CCUG 55328</strain>
    </source>
</reference>
<sequence>MLSIIIPANNEEAFLGACLSSILASDSPACPVEIVVVANGCTDRTAEVARGFESRAQARGWRMEVLELCQGDKMRALNAGDAAAHWPWRAYLDADVTLSPALLGQLCKALDGPKARYASGRLRITAQGWVSRAYAATYRRVPFMARGVPGCGLFAVNAAGRARWGKFPDIISDDTYVRLLFRPDERINVAATYDWPIVEGFAALVRVRQRQDRGVRQVAALFPDLMANDDKAKLGVPGMLLLAARNPVGFAVYSAVALAVRWRDRGRAGAGAGAGLPDWSRGR</sequence>
<dbReference type="Gene3D" id="3.90.550.10">
    <property type="entry name" value="Spore Coat Polysaccharide Biosynthesis Protein SpsA, Chain A"/>
    <property type="match status" value="1"/>
</dbReference>
<dbReference type="PANTHER" id="PTHR43630:SF2">
    <property type="entry name" value="GLYCOSYLTRANSFERASE"/>
    <property type="match status" value="1"/>
</dbReference>